<protein>
    <submittedName>
        <fullName evidence="5">Class I adenylate-forming enzyme family protein</fullName>
    </submittedName>
</protein>
<dbReference type="Gene3D" id="3.40.50.12780">
    <property type="entry name" value="N-terminal domain of ligase-like"/>
    <property type="match status" value="1"/>
</dbReference>
<dbReference type="PROSITE" id="PS00455">
    <property type="entry name" value="AMP_BINDING"/>
    <property type="match status" value="1"/>
</dbReference>
<accession>A0ABW2ZS19</accession>
<evidence type="ECO:0000313" key="5">
    <source>
        <dbReference type="EMBL" id="MFD0781365.1"/>
    </source>
</evidence>
<feature type="domain" description="AMP-dependent synthetase/ligase" evidence="3">
    <location>
        <begin position="20"/>
        <end position="372"/>
    </location>
</feature>
<sequence>MSTDSVVGTAPFAPEDTSEACAYQGDVELTWADWNDRANRLASAMDSMGVKPGDVVAIRVRTRIEWLVISLAISKLNAIGVAVNYRLTAPESAYILRDCNVRVAIIDDDDPAETVKGWAELGLLGIISLDRVADGTLSYEALIAEGDPTHRDALDLAPLIIYSSGTTGAPKGAPINGWQNPPDPKIHAEYNMSVAFDGAAAGPGNRTLINLPMHHGAGPGFTRASLMSGGKVVFDRKFEPEATLALIERSGITHWIAVPTMLQRLVNLPAETTAKYDLSSLRFLLGGAAPFDRELKDRATALLGRIIHENYGCTEAGMLTGATPDDLEQRPGTSGRPFRHVEIKIIDEAGVELRAGATGEIAVRTPTVITGYIGRGPLGPDKLLPDGFYRTGDIGHLDADGYLFIYDRITDVVISGGVNIYPAEIEAVLNTHPAVAVSAVFGVKHEEAGEQAVAAVQLRPGATATADDLLAFCEGKLAKYKWPRRFEFVDVIPTSPMGKILKRVLREEIR</sequence>
<keyword evidence="2" id="KW-0436">Ligase</keyword>
<organism evidence="5 6">
    <name type="scientific">Microbacterium koreense</name>
    <dbReference type="NCBI Taxonomy" id="323761"/>
    <lineage>
        <taxon>Bacteria</taxon>
        <taxon>Bacillati</taxon>
        <taxon>Actinomycetota</taxon>
        <taxon>Actinomycetes</taxon>
        <taxon>Micrococcales</taxon>
        <taxon>Microbacteriaceae</taxon>
        <taxon>Microbacterium</taxon>
    </lineage>
</organism>
<dbReference type="InterPro" id="IPR000873">
    <property type="entry name" value="AMP-dep_synth/lig_dom"/>
</dbReference>
<evidence type="ECO:0000256" key="1">
    <source>
        <dbReference type="ARBA" id="ARBA00006432"/>
    </source>
</evidence>
<dbReference type="RefSeq" id="WP_378752817.1">
    <property type="nucleotide sequence ID" value="NZ_JBHSSV010000011.1"/>
</dbReference>
<evidence type="ECO:0000256" key="2">
    <source>
        <dbReference type="ARBA" id="ARBA00022598"/>
    </source>
</evidence>
<keyword evidence="6" id="KW-1185">Reference proteome</keyword>
<gene>
    <name evidence="5" type="ORF">ACFQZV_08640</name>
</gene>
<evidence type="ECO:0000313" key="6">
    <source>
        <dbReference type="Proteomes" id="UP001597042"/>
    </source>
</evidence>
<dbReference type="PANTHER" id="PTHR43201:SF5">
    <property type="entry name" value="MEDIUM-CHAIN ACYL-COA LIGASE ACSF2, MITOCHONDRIAL"/>
    <property type="match status" value="1"/>
</dbReference>
<dbReference type="InterPro" id="IPR045851">
    <property type="entry name" value="AMP-bd_C_sf"/>
</dbReference>
<dbReference type="Pfam" id="PF00501">
    <property type="entry name" value="AMP-binding"/>
    <property type="match status" value="1"/>
</dbReference>
<evidence type="ECO:0000259" key="3">
    <source>
        <dbReference type="Pfam" id="PF00501"/>
    </source>
</evidence>
<reference evidence="6" key="1">
    <citation type="journal article" date="2019" name="Int. J. Syst. Evol. Microbiol.">
        <title>The Global Catalogue of Microorganisms (GCM) 10K type strain sequencing project: providing services to taxonomists for standard genome sequencing and annotation.</title>
        <authorList>
            <consortium name="The Broad Institute Genomics Platform"/>
            <consortium name="The Broad Institute Genome Sequencing Center for Infectious Disease"/>
            <person name="Wu L."/>
            <person name="Ma J."/>
        </authorList>
    </citation>
    <scope>NUCLEOTIDE SEQUENCE [LARGE SCALE GENOMIC DNA]</scope>
    <source>
        <strain evidence="6">CCUG 50754</strain>
    </source>
</reference>
<dbReference type="InterPro" id="IPR025110">
    <property type="entry name" value="AMP-bd_C"/>
</dbReference>
<dbReference type="Proteomes" id="UP001597042">
    <property type="component" value="Unassembled WGS sequence"/>
</dbReference>
<comment type="similarity">
    <text evidence="1">Belongs to the ATP-dependent AMP-binding enzyme family.</text>
</comment>
<dbReference type="SUPFAM" id="SSF56801">
    <property type="entry name" value="Acetyl-CoA synthetase-like"/>
    <property type="match status" value="1"/>
</dbReference>
<name>A0ABW2ZS19_9MICO</name>
<evidence type="ECO:0000259" key="4">
    <source>
        <dbReference type="Pfam" id="PF13193"/>
    </source>
</evidence>
<proteinExistence type="inferred from homology"/>
<dbReference type="EMBL" id="JBHTIM010000001">
    <property type="protein sequence ID" value="MFD0781365.1"/>
    <property type="molecule type" value="Genomic_DNA"/>
</dbReference>
<dbReference type="InterPro" id="IPR020845">
    <property type="entry name" value="AMP-binding_CS"/>
</dbReference>
<dbReference type="InterPro" id="IPR042099">
    <property type="entry name" value="ANL_N_sf"/>
</dbReference>
<comment type="caution">
    <text evidence="5">The sequence shown here is derived from an EMBL/GenBank/DDBJ whole genome shotgun (WGS) entry which is preliminary data.</text>
</comment>
<dbReference type="Gene3D" id="3.30.300.30">
    <property type="match status" value="1"/>
</dbReference>
<dbReference type="Pfam" id="PF13193">
    <property type="entry name" value="AMP-binding_C"/>
    <property type="match status" value="1"/>
</dbReference>
<dbReference type="PANTHER" id="PTHR43201">
    <property type="entry name" value="ACYL-COA SYNTHETASE"/>
    <property type="match status" value="1"/>
</dbReference>
<feature type="domain" description="AMP-binding enzyme C-terminal" evidence="4">
    <location>
        <begin position="424"/>
        <end position="499"/>
    </location>
</feature>